<dbReference type="InterPro" id="IPR036928">
    <property type="entry name" value="AS_sf"/>
</dbReference>
<accession>A0A4R7K000</accession>
<dbReference type="GO" id="GO:0012505">
    <property type="term" value="C:endomembrane system"/>
    <property type="evidence" value="ECO:0007669"/>
    <property type="project" value="TreeGrafter"/>
</dbReference>
<dbReference type="Proteomes" id="UP000295830">
    <property type="component" value="Unassembled WGS sequence"/>
</dbReference>
<proteinExistence type="predicted"/>
<dbReference type="AlphaFoldDB" id="A0A4R7K000"/>
<sequence>MNDWNNQSARNIARALRDGILTSEALTGELLARIRNRNPALNAVIHLEEEQAMEQARTLDEERRQGHIRGLLHGMPMTIKDVWEVSGMPCTAGSSGLREHVPERDADVVQRLRDAGAIIMGKTNVPVFASDLQTYNRLHGVTNNPYDPSRTPGGSSGGAAAALAAGMTPLEVGSDLGGSIRTPAHFCGVFGHKPSRGILSLRGHIPGPPGTLSQPDMAEGGPMARCADDLEFLLEIIAAPRPHEGPHWRLALPKPASETLKGTRVVTRFDDPVTPVEATLTQRYEAIAETLSELGAHVSPAAASQLEHTRLLPLYHNLLGSLLGTGFKPKQRRNLKWMERFMRVFGRWMRIPVGLDQYAVGVNQSFLNYIQNHERREKMRAALVDELFSEADVLLTPVTPTTAILHDQSQPMFRRTIDVNGEKRPYTDQMNWIALATLLGLPATSAPVGRDADGMPFGIQIIGAPGQDLTTIRFAQLLEEQGLSGFTAPQ</sequence>
<gene>
    <name evidence="2" type="ORF">DES49_0963</name>
</gene>
<dbReference type="PANTHER" id="PTHR43372:SF4">
    <property type="entry name" value="FATTY-ACID AMIDE HYDROLASE 2"/>
    <property type="match status" value="1"/>
</dbReference>
<dbReference type="SUPFAM" id="SSF75304">
    <property type="entry name" value="Amidase signature (AS) enzymes"/>
    <property type="match status" value="1"/>
</dbReference>
<name>A0A4R7K000_9GAMM</name>
<evidence type="ECO:0000259" key="1">
    <source>
        <dbReference type="Pfam" id="PF01425"/>
    </source>
</evidence>
<dbReference type="EMBL" id="SOAX01000002">
    <property type="protein sequence ID" value="TDT43153.1"/>
    <property type="molecule type" value="Genomic_DNA"/>
</dbReference>
<keyword evidence="3" id="KW-1185">Reference proteome</keyword>
<dbReference type="PIRSF" id="PIRSF001221">
    <property type="entry name" value="Amidase_fungi"/>
    <property type="match status" value="1"/>
</dbReference>
<dbReference type="InterPro" id="IPR023631">
    <property type="entry name" value="Amidase_dom"/>
</dbReference>
<dbReference type="InterPro" id="IPR052739">
    <property type="entry name" value="FAAH2"/>
</dbReference>
<reference evidence="2 3" key="1">
    <citation type="submission" date="2019-03" db="EMBL/GenBank/DDBJ databases">
        <title>Genomic Encyclopedia of Type Strains, Phase IV (KMG-IV): sequencing the most valuable type-strain genomes for metagenomic binning, comparative biology and taxonomic classification.</title>
        <authorList>
            <person name="Goeker M."/>
        </authorList>
    </citation>
    <scope>NUCLEOTIDE SEQUENCE [LARGE SCALE GENOMIC DNA]</scope>
    <source>
        <strain evidence="2 3">DSM 15505</strain>
    </source>
</reference>
<organism evidence="2 3">
    <name type="scientific">Halospina denitrificans</name>
    <dbReference type="NCBI Taxonomy" id="332522"/>
    <lineage>
        <taxon>Bacteria</taxon>
        <taxon>Pseudomonadati</taxon>
        <taxon>Pseudomonadota</taxon>
        <taxon>Gammaproteobacteria</taxon>
        <taxon>Halospina</taxon>
    </lineage>
</organism>
<dbReference type="Gene3D" id="3.90.1300.10">
    <property type="entry name" value="Amidase signature (AS) domain"/>
    <property type="match status" value="1"/>
</dbReference>
<dbReference type="Pfam" id="PF01425">
    <property type="entry name" value="Amidase"/>
    <property type="match status" value="1"/>
</dbReference>
<dbReference type="PANTHER" id="PTHR43372">
    <property type="entry name" value="FATTY-ACID AMIDE HYDROLASE"/>
    <property type="match status" value="1"/>
</dbReference>
<evidence type="ECO:0000313" key="2">
    <source>
        <dbReference type="EMBL" id="TDT43153.1"/>
    </source>
</evidence>
<dbReference type="OrthoDB" id="8872210at2"/>
<comment type="caution">
    <text evidence="2">The sequence shown here is derived from an EMBL/GenBank/DDBJ whole genome shotgun (WGS) entry which is preliminary data.</text>
</comment>
<protein>
    <submittedName>
        <fullName evidence="2">Amidase</fullName>
    </submittedName>
</protein>
<dbReference type="RefSeq" id="WP_133735240.1">
    <property type="nucleotide sequence ID" value="NZ_SOAX01000002.1"/>
</dbReference>
<evidence type="ECO:0000313" key="3">
    <source>
        <dbReference type="Proteomes" id="UP000295830"/>
    </source>
</evidence>
<feature type="domain" description="Amidase" evidence="1">
    <location>
        <begin position="26"/>
        <end position="470"/>
    </location>
</feature>